<protein>
    <submittedName>
        <fullName evidence="8">Response regulator</fullName>
    </submittedName>
</protein>
<evidence type="ECO:0000259" key="7">
    <source>
        <dbReference type="PROSITE" id="PS50110"/>
    </source>
</evidence>
<keyword evidence="5" id="KW-0804">Transcription</keyword>
<sequence>MPQSVLVAEDEQSIAESLAFLMEKAGLEVRIAYDGTTALQMVADSRPDLVLLDLMLPGQDGFEVLKAVRANPRWRDVRVLILTAKGREIDRRKAMELGVDDYVTKPFSTREVVDRVKALLPPAED</sequence>
<keyword evidence="2" id="KW-0902">Two-component regulatory system</keyword>
<keyword evidence="4" id="KW-0238">DNA-binding</keyword>
<dbReference type="PANTHER" id="PTHR44591:SF3">
    <property type="entry name" value="RESPONSE REGULATORY DOMAIN-CONTAINING PROTEIN"/>
    <property type="match status" value="1"/>
</dbReference>
<feature type="modified residue" description="4-aspartylphosphate" evidence="6">
    <location>
        <position position="53"/>
    </location>
</feature>
<name>A0A369TA48_9PROT</name>
<evidence type="ECO:0000313" key="9">
    <source>
        <dbReference type="Proteomes" id="UP000253941"/>
    </source>
</evidence>
<dbReference type="AlphaFoldDB" id="A0A369TA48"/>
<dbReference type="FunFam" id="3.40.50.2300:FF:000001">
    <property type="entry name" value="DNA-binding response regulator PhoB"/>
    <property type="match status" value="1"/>
</dbReference>
<organism evidence="8 9">
    <name type="scientific">Ferruginivarius sediminum</name>
    <dbReference type="NCBI Taxonomy" id="2661937"/>
    <lineage>
        <taxon>Bacteria</taxon>
        <taxon>Pseudomonadati</taxon>
        <taxon>Pseudomonadota</taxon>
        <taxon>Alphaproteobacteria</taxon>
        <taxon>Rhodospirillales</taxon>
        <taxon>Rhodospirillaceae</taxon>
        <taxon>Ferruginivarius</taxon>
    </lineage>
</organism>
<dbReference type="RefSeq" id="WP_114582274.1">
    <property type="nucleotide sequence ID" value="NZ_QPMH01000009.1"/>
</dbReference>
<dbReference type="InterPro" id="IPR050595">
    <property type="entry name" value="Bact_response_regulator"/>
</dbReference>
<dbReference type="Pfam" id="PF00072">
    <property type="entry name" value="Response_reg"/>
    <property type="match status" value="1"/>
</dbReference>
<reference evidence="8 9" key="1">
    <citation type="submission" date="2018-07" db="EMBL/GenBank/DDBJ databases">
        <title>Venubactetium sediminum gen. nov., sp. nov., isolated from a marine solar saltern.</title>
        <authorList>
            <person name="Wang S."/>
        </authorList>
    </citation>
    <scope>NUCLEOTIDE SEQUENCE [LARGE SCALE GENOMIC DNA]</scope>
    <source>
        <strain evidence="8 9">WD2A32</strain>
    </source>
</reference>
<evidence type="ECO:0000256" key="6">
    <source>
        <dbReference type="PROSITE-ProRule" id="PRU00169"/>
    </source>
</evidence>
<dbReference type="GO" id="GO:0003677">
    <property type="term" value="F:DNA binding"/>
    <property type="evidence" value="ECO:0007669"/>
    <property type="project" value="UniProtKB-KW"/>
</dbReference>
<gene>
    <name evidence="8" type="ORF">DRB17_11080</name>
</gene>
<dbReference type="SMART" id="SM00448">
    <property type="entry name" value="REC"/>
    <property type="match status" value="1"/>
</dbReference>
<proteinExistence type="predicted"/>
<dbReference type="InterPro" id="IPR001789">
    <property type="entry name" value="Sig_transdc_resp-reg_receiver"/>
</dbReference>
<evidence type="ECO:0000313" key="8">
    <source>
        <dbReference type="EMBL" id="RDD61732.1"/>
    </source>
</evidence>
<evidence type="ECO:0000256" key="2">
    <source>
        <dbReference type="ARBA" id="ARBA00023012"/>
    </source>
</evidence>
<dbReference type="Gene3D" id="3.40.50.2300">
    <property type="match status" value="1"/>
</dbReference>
<dbReference type="InterPro" id="IPR011006">
    <property type="entry name" value="CheY-like_superfamily"/>
</dbReference>
<keyword evidence="9" id="KW-1185">Reference proteome</keyword>
<keyword evidence="1 6" id="KW-0597">Phosphoprotein</keyword>
<dbReference type="SUPFAM" id="SSF52172">
    <property type="entry name" value="CheY-like"/>
    <property type="match status" value="1"/>
</dbReference>
<feature type="domain" description="Response regulatory" evidence="7">
    <location>
        <begin position="4"/>
        <end position="120"/>
    </location>
</feature>
<comment type="caution">
    <text evidence="8">The sequence shown here is derived from an EMBL/GenBank/DDBJ whole genome shotgun (WGS) entry which is preliminary data.</text>
</comment>
<evidence type="ECO:0000256" key="1">
    <source>
        <dbReference type="ARBA" id="ARBA00022553"/>
    </source>
</evidence>
<evidence type="ECO:0000256" key="3">
    <source>
        <dbReference type="ARBA" id="ARBA00023015"/>
    </source>
</evidence>
<dbReference type="GO" id="GO:0000160">
    <property type="term" value="P:phosphorelay signal transduction system"/>
    <property type="evidence" value="ECO:0007669"/>
    <property type="project" value="UniProtKB-KW"/>
</dbReference>
<dbReference type="Proteomes" id="UP000253941">
    <property type="component" value="Unassembled WGS sequence"/>
</dbReference>
<dbReference type="EMBL" id="QPMH01000009">
    <property type="protein sequence ID" value="RDD61732.1"/>
    <property type="molecule type" value="Genomic_DNA"/>
</dbReference>
<evidence type="ECO:0000256" key="5">
    <source>
        <dbReference type="ARBA" id="ARBA00023163"/>
    </source>
</evidence>
<evidence type="ECO:0000256" key="4">
    <source>
        <dbReference type="ARBA" id="ARBA00023125"/>
    </source>
</evidence>
<keyword evidence="3" id="KW-0805">Transcription regulation</keyword>
<dbReference type="PANTHER" id="PTHR44591">
    <property type="entry name" value="STRESS RESPONSE REGULATOR PROTEIN 1"/>
    <property type="match status" value="1"/>
</dbReference>
<dbReference type="PROSITE" id="PS50110">
    <property type="entry name" value="RESPONSE_REGULATORY"/>
    <property type="match status" value="1"/>
</dbReference>
<accession>A0A369TA48</accession>